<dbReference type="EMBL" id="JWIC01000005">
    <property type="protein sequence ID" value="KID57296.1"/>
    <property type="molecule type" value="Genomic_DNA"/>
</dbReference>
<evidence type="ECO:0008006" key="5">
    <source>
        <dbReference type="Google" id="ProtNLM"/>
    </source>
</evidence>
<keyword evidence="2" id="KW-0472">Membrane</keyword>
<keyword evidence="2" id="KW-1133">Transmembrane helix</keyword>
<evidence type="ECO:0000256" key="1">
    <source>
        <dbReference type="ARBA" id="ARBA00023115"/>
    </source>
</evidence>
<feature type="transmembrane region" description="Helical" evidence="2">
    <location>
        <begin position="211"/>
        <end position="235"/>
    </location>
</feature>
<gene>
    <name evidence="3" type="ORF">JF50_08720</name>
</gene>
<feature type="transmembrane region" description="Helical" evidence="2">
    <location>
        <begin position="170"/>
        <end position="190"/>
    </location>
</feature>
<dbReference type="NCBIfam" id="NF037959">
    <property type="entry name" value="MFS_SpdSyn"/>
    <property type="match status" value="1"/>
</dbReference>
<evidence type="ECO:0000313" key="4">
    <source>
        <dbReference type="Proteomes" id="UP000031327"/>
    </source>
</evidence>
<dbReference type="Gene3D" id="3.40.50.150">
    <property type="entry name" value="Vaccinia Virus protein VP39"/>
    <property type="match status" value="1"/>
</dbReference>
<dbReference type="InterPro" id="IPR029063">
    <property type="entry name" value="SAM-dependent_MTases_sf"/>
</dbReference>
<feature type="transmembrane region" description="Helical" evidence="2">
    <location>
        <begin position="293"/>
        <end position="315"/>
    </location>
</feature>
<sequence>MMAVLSTLIILLSAFLLFQIQPILSKEQLSQFGGGASVWSAGLFFFQTCVLLGYLYIHFIRHLRLQWQVALHLILLIMAVAVTYTHVEKNILGMLPPPWSVVVSLAAQIGPIFIMLSTTSVLLQKWYCLINQSSVPYHWYALSNFGSLVALLTFPFIFEVYFGLTTLKELWFLALLVFVVLFFALMVLLIPKMSQKTSLNPIKPTSVHFNNPLRCITLAALSSLLLSSTTFMINVNIPPMPLTWVMPLAIYLITFIIAFSLTVKKRSFYTYPALIFATLAGILMYFLGSKFNAVAQLSMYALILFICTLSCHRALRRIAPNQYSMTSFYICVAFGSVLGSLTSSVLAPVTFNLPIEYPLTLIAIFSVHVYHYTQRSVSKYMKFGYISLLMSVACGFMVLNNTYTKLNVTTERNFYGILTVKDITINNIIERRLIDGTTIHGYELMNGVGLDLGYYHENTGVVKAIETLQVNGPINLGVIGLGAGVLAQNGKKHDTITFYELNPAVFHIAKQYFSYLDNSLADINVKIGDGRQLVAKEIAQGAFQLDAIVIDAFTSDVIPTHLLTIEAFELYWQRMHNNGVLIMHISNNHIDLMPVMASQSLRFNKSLLLFNSQGNENSQLGSKWVIMTNNEAFLKSMPISTHVDRYAFKNQLTTLWTDEKHSLLPYIKL</sequence>
<reference evidence="3 4" key="1">
    <citation type="submission" date="2014-12" db="EMBL/GenBank/DDBJ databases">
        <title>Draft Genome Sequence of Pseudoalteromonas luteoviolacea HI1.</title>
        <authorList>
            <person name="Asahina A.Y."/>
            <person name="Hadfield M.G."/>
        </authorList>
    </citation>
    <scope>NUCLEOTIDE SEQUENCE [LARGE SCALE GENOMIC DNA]</scope>
    <source>
        <strain evidence="3 4">HI1</strain>
    </source>
</reference>
<dbReference type="GO" id="GO:0006596">
    <property type="term" value="P:polyamine biosynthetic process"/>
    <property type="evidence" value="ECO:0007669"/>
    <property type="project" value="UniProtKB-KW"/>
</dbReference>
<name>A0A0C1Q9G0_9GAMM</name>
<dbReference type="PANTHER" id="PTHR43317:SF1">
    <property type="entry name" value="THERMOSPERMINE SYNTHASE ACAULIS5"/>
    <property type="match status" value="1"/>
</dbReference>
<feature type="transmembrane region" description="Helical" evidence="2">
    <location>
        <begin position="355"/>
        <end position="373"/>
    </location>
</feature>
<comment type="caution">
    <text evidence="3">The sequence shown here is derived from an EMBL/GenBank/DDBJ whole genome shotgun (WGS) entry which is preliminary data.</text>
</comment>
<feature type="transmembrane region" description="Helical" evidence="2">
    <location>
        <begin position="99"/>
        <end position="123"/>
    </location>
</feature>
<feature type="transmembrane region" description="Helical" evidence="2">
    <location>
        <begin position="327"/>
        <end position="349"/>
    </location>
</feature>
<feature type="transmembrane region" description="Helical" evidence="2">
    <location>
        <begin position="69"/>
        <end position="87"/>
    </location>
</feature>
<feature type="transmembrane region" description="Helical" evidence="2">
    <location>
        <begin position="385"/>
        <end position="403"/>
    </location>
</feature>
<dbReference type="SUPFAM" id="SSF53335">
    <property type="entry name" value="S-adenosyl-L-methionine-dependent methyltransferases"/>
    <property type="match status" value="1"/>
</dbReference>
<dbReference type="Proteomes" id="UP000031327">
    <property type="component" value="Unassembled WGS sequence"/>
</dbReference>
<proteinExistence type="predicted"/>
<feature type="transmembrane region" description="Helical" evidence="2">
    <location>
        <begin position="241"/>
        <end position="261"/>
    </location>
</feature>
<keyword evidence="2" id="KW-0812">Transmembrane</keyword>
<protein>
    <recommendedName>
        <fullName evidence="5">Integral membrane-like protein</fullName>
    </recommendedName>
</protein>
<feature type="transmembrane region" description="Helical" evidence="2">
    <location>
        <begin position="35"/>
        <end position="57"/>
    </location>
</feature>
<accession>A0A0C1Q9G0</accession>
<dbReference type="PANTHER" id="PTHR43317">
    <property type="entry name" value="THERMOSPERMINE SYNTHASE ACAULIS5"/>
    <property type="match status" value="1"/>
</dbReference>
<feature type="transmembrane region" description="Helical" evidence="2">
    <location>
        <begin position="268"/>
        <end position="287"/>
    </location>
</feature>
<keyword evidence="1" id="KW-0620">Polyamine biosynthesis</keyword>
<evidence type="ECO:0000313" key="3">
    <source>
        <dbReference type="EMBL" id="KID57296.1"/>
    </source>
</evidence>
<organism evidence="3 4">
    <name type="scientific">Pseudoalteromonas luteoviolacea</name>
    <dbReference type="NCBI Taxonomy" id="43657"/>
    <lineage>
        <taxon>Bacteria</taxon>
        <taxon>Pseudomonadati</taxon>
        <taxon>Pseudomonadota</taxon>
        <taxon>Gammaproteobacteria</taxon>
        <taxon>Alteromonadales</taxon>
        <taxon>Pseudoalteromonadaceae</taxon>
        <taxon>Pseudoalteromonas</taxon>
    </lineage>
</organism>
<dbReference type="AlphaFoldDB" id="A0A0C1Q9G0"/>
<evidence type="ECO:0000256" key="2">
    <source>
        <dbReference type="SAM" id="Phobius"/>
    </source>
</evidence>
<feature type="transmembrane region" description="Helical" evidence="2">
    <location>
        <begin position="135"/>
        <end position="158"/>
    </location>
</feature>